<proteinExistence type="predicted"/>
<dbReference type="Pfam" id="PF07729">
    <property type="entry name" value="FCD"/>
    <property type="match status" value="1"/>
</dbReference>
<dbReference type="Gene3D" id="1.20.120.530">
    <property type="entry name" value="GntR ligand-binding domain-like"/>
    <property type="match status" value="1"/>
</dbReference>
<evidence type="ECO:0000313" key="5">
    <source>
        <dbReference type="EMBL" id="CBH47652.1"/>
    </source>
</evidence>
<gene>
    <name evidence="5" type="ordered locus">REQ_15750</name>
</gene>
<dbReference type="SUPFAM" id="SSF46785">
    <property type="entry name" value="Winged helix' DNA-binding domain"/>
    <property type="match status" value="1"/>
</dbReference>
<dbReference type="AlphaFoldDB" id="A0A3S5Y4Z6"/>
<dbReference type="InterPro" id="IPR011711">
    <property type="entry name" value="GntR_C"/>
</dbReference>
<dbReference type="InterPro" id="IPR008920">
    <property type="entry name" value="TF_FadR/GntR_C"/>
</dbReference>
<dbReference type="InterPro" id="IPR036390">
    <property type="entry name" value="WH_DNA-bd_sf"/>
</dbReference>
<dbReference type="InterPro" id="IPR036388">
    <property type="entry name" value="WH-like_DNA-bd_sf"/>
</dbReference>
<evidence type="ECO:0000313" key="6">
    <source>
        <dbReference type="Proteomes" id="UP000006892"/>
    </source>
</evidence>
<organism evidence="5">
    <name type="scientific">Rhodococcus hoagii (strain 103S)</name>
    <name type="common">Rhodococcus equi</name>
    <dbReference type="NCBI Taxonomy" id="685727"/>
    <lineage>
        <taxon>Bacteria</taxon>
        <taxon>Bacillati</taxon>
        <taxon>Actinomycetota</taxon>
        <taxon>Actinomycetes</taxon>
        <taxon>Mycobacteriales</taxon>
        <taxon>Nocardiaceae</taxon>
        <taxon>Prescottella</taxon>
    </lineage>
</organism>
<dbReference type="RefSeq" id="WP_013415494.1">
    <property type="nucleotide sequence ID" value="NC_014659.1"/>
</dbReference>
<keyword evidence="2" id="KW-0238">DNA-binding</keyword>
<dbReference type="PANTHER" id="PTHR43537:SF5">
    <property type="entry name" value="UXU OPERON TRANSCRIPTIONAL REGULATOR"/>
    <property type="match status" value="1"/>
</dbReference>
<dbReference type="EMBL" id="FN563149">
    <property type="protein sequence ID" value="CBH47652.1"/>
    <property type="molecule type" value="Genomic_DNA"/>
</dbReference>
<evidence type="ECO:0000259" key="4">
    <source>
        <dbReference type="PROSITE" id="PS50949"/>
    </source>
</evidence>
<feature type="domain" description="HTH gntR-type" evidence="4">
    <location>
        <begin position="9"/>
        <end position="75"/>
    </location>
</feature>
<accession>A0A3S5Y4Z6</accession>
<evidence type="ECO:0000256" key="1">
    <source>
        <dbReference type="ARBA" id="ARBA00023015"/>
    </source>
</evidence>
<dbReference type="SMART" id="SM00345">
    <property type="entry name" value="HTH_GNTR"/>
    <property type="match status" value="1"/>
</dbReference>
<dbReference type="Pfam" id="PF00392">
    <property type="entry name" value="GntR"/>
    <property type="match status" value="1"/>
</dbReference>
<evidence type="ECO:0000256" key="2">
    <source>
        <dbReference type="ARBA" id="ARBA00023125"/>
    </source>
</evidence>
<dbReference type="GO" id="GO:0003700">
    <property type="term" value="F:DNA-binding transcription factor activity"/>
    <property type="evidence" value="ECO:0007669"/>
    <property type="project" value="InterPro"/>
</dbReference>
<dbReference type="Gene3D" id="1.10.10.10">
    <property type="entry name" value="Winged helix-like DNA-binding domain superfamily/Winged helix DNA-binding domain"/>
    <property type="match status" value="1"/>
</dbReference>
<dbReference type="Proteomes" id="UP001154400">
    <property type="component" value="Chromosome"/>
</dbReference>
<dbReference type="SUPFAM" id="SSF48008">
    <property type="entry name" value="GntR ligand-binding domain-like"/>
    <property type="match status" value="1"/>
</dbReference>
<reference evidence="5" key="1">
    <citation type="journal article" date="2010" name="PLoS Genet.">
        <title>The genome of a pathogenic rhodococcus: cooptive virulence underpinned by key gene acquisitions.</title>
        <authorList>
            <person name="Letek M."/>
            <person name="Gonzalez P."/>
            <person name="Macarthur I."/>
            <person name="Rodriguez H."/>
            <person name="Freeman T.C."/>
            <person name="Valero-Rello A."/>
            <person name="Blanco M."/>
            <person name="Buckley T."/>
            <person name="Cherevach I."/>
            <person name="Fahey R."/>
            <person name="Hapeshi A."/>
            <person name="Holdstock J."/>
            <person name="Leadon D."/>
            <person name="Navas J."/>
            <person name="Ocampo A."/>
            <person name="Quail M.A."/>
            <person name="Sanders M."/>
            <person name="Scortti M.M."/>
            <person name="Prescott J.F."/>
            <person name="Fogarty U."/>
            <person name="Meijer W.G."/>
            <person name="Parkhill J."/>
            <person name="Bentley S.D."/>
            <person name="Vazquez-Boland J.A."/>
        </authorList>
    </citation>
    <scope>NUCLEOTIDE SEQUENCE [LARGE SCALE GENOMIC DNA]</scope>
    <source>
        <strain evidence="5 6">103S</strain>
    </source>
</reference>
<dbReference type="SMART" id="SM00895">
    <property type="entry name" value="FCD"/>
    <property type="match status" value="1"/>
</dbReference>
<sequence length="234" mass="26325">MTTAGESVIGLGERVYRELREQVMSGQLPAHARLVEGRLCEALGVSRTPLREALVRLHSDGIVTRREDGYYPLFPDLDSIRDLYELRVTLELRGIARHLEKPANSELRIDRPLLEAVRRRWLDLQADPPEPSPDIVQLDQQFHVDLSTATGNPALTRALTTVNSQIRLVRMYDYQTPERVDATVTEHLEIVERILDGELAEALAALHAHVGGSLDVVEQRAVRAITAHALRGRR</sequence>
<keyword evidence="3" id="KW-0804">Transcription</keyword>
<dbReference type="PANTHER" id="PTHR43537">
    <property type="entry name" value="TRANSCRIPTIONAL REGULATOR, GNTR FAMILY"/>
    <property type="match status" value="1"/>
</dbReference>
<dbReference type="PROSITE" id="PS50949">
    <property type="entry name" value="HTH_GNTR"/>
    <property type="match status" value="1"/>
</dbReference>
<dbReference type="GO" id="GO:0003677">
    <property type="term" value="F:DNA binding"/>
    <property type="evidence" value="ECO:0007669"/>
    <property type="project" value="UniProtKB-KW"/>
</dbReference>
<name>A0A3S5Y4Z6_RHOH1</name>
<evidence type="ECO:0000256" key="3">
    <source>
        <dbReference type="ARBA" id="ARBA00023163"/>
    </source>
</evidence>
<protein>
    <submittedName>
        <fullName evidence="5">GntR family transcriptional regulator</fullName>
    </submittedName>
</protein>
<dbReference type="KEGG" id="req:REQ_15750"/>
<dbReference type="InterPro" id="IPR000524">
    <property type="entry name" value="Tscrpt_reg_HTH_GntR"/>
</dbReference>
<keyword evidence="1" id="KW-0805">Transcription regulation</keyword>